<dbReference type="AlphaFoldDB" id="A0A383B8X1"/>
<dbReference type="InterPro" id="IPR036986">
    <property type="entry name" value="S4_RNA-bd_sf"/>
</dbReference>
<organism evidence="2">
    <name type="scientific">marine metagenome</name>
    <dbReference type="NCBI Taxonomy" id="408172"/>
    <lineage>
        <taxon>unclassified sequences</taxon>
        <taxon>metagenomes</taxon>
        <taxon>ecological metagenomes</taxon>
    </lineage>
</organism>
<dbReference type="CDD" id="cd00165">
    <property type="entry name" value="S4"/>
    <property type="match status" value="1"/>
</dbReference>
<evidence type="ECO:0000259" key="1">
    <source>
        <dbReference type="Pfam" id="PF01479"/>
    </source>
</evidence>
<reference evidence="2" key="1">
    <citation type="submission" date="2018-05" db="EMBL/GenBank/DDBJ databases">
        <authorList>
            <person name="Lanie J.A."/>
            <person name="Ng W.-L."/>
            <person name="Kazmierczak K.M."/>
            <person name="Andrzejewski T.M."/>
            <person name="Davidsen T.M."/>
            <person name="Wayne K.J."/>
            <person name="Tettelin H."/>
            <person name="Glass J.I."/>
            <person name="Rusch D."/>
            <person name="Podicherti R."/>
            <person name="Tsui H.-C.T."/>
            <person name="Winkler M.E."/>
        </authorList>
    </citation>
    <scope>NUCLEOTIDE SEQUENCE</scope>
</reference>
<protein>
    <recommendedName>
        <fullName evidence="1">RNA-binding S4 domain-containing protein</fullName>
    </recommendedName>
</protein>
<feature type="non-terminal residue" evidence="2">
    <location>
        <position position="1"/>
    </location>
</feature>
<dbReference type="InterPro" id="IPR002942">
    <property type="entry name" value="S4_RNA-bd"/>
</dbReference>
<dbReference type="EMBL" id="UINC01198467">
    <property type="protein sequence ID" value="SVE16432.1"/>
    <property type="molecule type" value="Genomic_DNA"/>
</dbReference>
<proteinExistence type="predicted"/>
<feature type="domain" description="RNA-binding S4" evidence="1">
    <location>
        <begin position="3"/>
        <end position="40"/>
    </location>
</feature>
<feature type="non-terminal residue" evidence="2">
    <location>
        <position position="45"/>
    </location>
</feature>
<dbReference type="PROSITE" id="PS50889">
    <property type="entry name" value="S4"/>
    <property type="match status" value="1"/>
</dbReference>
<dbReference type="SUPFAM" id="SSF55174">
    <property type="entry name" value="Alpha-L RNA-binding motif"/>
    <property type="match status" value="1"/>
</dbReference>
<sequence>VTRLDIFLKNSGLFKQRSGAKQACVEGRVRVGGQTAKASHSLAIG</sequence>
<dbReference type="Gene3D" id="3.10.290.10">
    <property type="entry name" value="RNA-binding S4 domain"/>
    <property type="match status" value="1"/>
</dbReference>
<dbReference type="GO" id="GO:0003723">
    <property type="term" value="F:RNA binding"/>
    <property type="evidence" value="ECO:0007669"/>
    <property type="project" value="InterPro"/>
</dbReference>
<name>A0A383B8X1_9ZZZZ</name>
<dbReference type="Pfam" id="PF01479">
    <property type="entry name" value="S4"/>
    <property type="match status" value="1"/>
</dbReference>
<evidence type="ECO:0000313" key="2">
    <source>
        <dbReference type="EMBL" id="SVE16432.1"/>
    </source>
</evidence>
<gene>
    <name evidence="2" type="ORF">METZ01_LOCUS469286</name>
</gene>
<accession>A0A383B8X1</accession>